<evidence type="ECO:0000313" key="1">
    <source>
        <dbReference type="EMBL" id="EJW71705.1"/>
    </source>
</evidence>
<evidence type="ECO:0000313" key="2">
    <source>
        <dbReference type="Proteomes" id="UP000004810"/>
    </source>
</evidence>
<comment type="caution">
    <text evidence="1">The sequence shown here is derived from an EMBL/GenBank/DDBJ whole genome shotgun (WGS) entry which is preliminary data.</text>
</comment>
<gene>
    <name evidence="1" type="ORF">WUBG_17388</name>
</gene>
<protein>
    <submittedName>
        <fullName evidence="1">Uncharacterized protein</fullName>
    </submittedName>
</protein>
<name>J9ACI6_WUCBA</name>
<reference evidence="2" key="1">
    <citation type="submission" date="2012-08" db="EMBL/GenBank/DDBJ databases">
        <title>The Genome Sequence of Wuchereria bancrofti.</title>
        <authorList>
            <person name="Nutman T.B."/>
            <person name="Fink D.L."/>
            <person name="Russ C."/>
            <person name="Young S."/>
            <person name="Zeng Q."/>
            <person name="Koehrsen M."/>
            <person name="Alvarado L."/>
            <person name="Berlin A."/>
            <person name="Chapman S.B."/>
            <person name="Chen Z."/>
            <person name="Freedman E."/>
            <person name="Gellesch M."/>
            <person name="Goldberg J."/>
            <person name="Griggs A."/>
            <person name="Gujja S."/>
            <person name="Heilman E.R."/>
            <person name="Heiman D."/>
            <person name="Hepburn T."/>
            <person name="Howarth C."/>
            <person name="Jen D."/>
            <person name="Larson L."/>
            <person name="Lewis B."/>
            <person name="Mehta T."/>
            <person name="Park D."/>
            <person name="Pearson M."/>
            <person name="Roberts A."/>
            <person name="Saif S."/>
            <person name="Shea T."/>
            <person name="Shenoy N."/>
            <person name="Sisk P."/>
            <person name="Stolte C."/>
            <person name="Sykes S."/>
            <person name="Walk T."/>
            <person name="White J."/>
            <person name="Yandava C."/>
            <person name="Haas B."/>
            <person name="Henn M.R."/>
            <person name="Nusbaum C."/>
            <person name="Birren B."/>
        </authorList>
    </citation>
    <scope>NUCLEOTIDE SEQUENCE [LARGE SCALE GENOMIC DNA]</scope>
    <source>
        <strain evidence="2">NA</strain>
    </source>
</reference>
<dbReference type="EMBL" id="ADBV01017893">
    <property type="protein sequence ID" value="EJW71705.1"/>
    <property type="molecule type" value="Genomic_DNA"/>
</dbReference>
<organism evidence="1 2">
    <name type="scientific">Wuchereria bancrofti</name>
    <dbReference type="NCBI Taxonomy" id="6293"/>
    <lineage>
        <taxon>Eukaryota</taxon>
        <taxon>Metazoa</taxon>
        <taxon>Ecdysozoa</taxon>
        <taxon>Nematoda</taxon>
        <taxon>Chromadorea</taxon>
        <taxon>Rhabditida</taxon>
        <taxon>Spirurina</taxon>
        <taxon>Spiruromorpha</taxon>
        <taxon>Filarioidea</taxon>
        <taxon>Onchocercidae</taxon>
        <taxon>Wuchereria</taxon>
    </lineage>
</organism>
<accession>J9ACI6</accession>
<dbReference type="Proteomes" id="UP000004810">
    <property type="component" value="Unassembled WGS sequence"/>
</dbReference>
<sequence length="195" mass="21907">MWQPSSPVLNNSDRQRDVETSADGLFELCRSSKRKNSAHSECNVSCSHGSSPTVNALGNEKSHNFCLLANVNDGRVLLGTEFEDGAVKKLGQVGAVLHKTQIMTVNGFHGNRELSYFYSTSKVANFFHKNLIGNVVPYERCVLKKDFAHHFKEGMQAEPIVNEEICFLEEEEDNFAIAIRIDFHFAENLKVLIML</sequence>
<dbReference type="AlphaFoldDB" id="J9ACI6"/>
<proteinExistence type="predicted"/>